<dbReference type="PANTHER" id="PTHR42993:SF1">
    <property type="entry name" value="MAOC-LIKE DEHYDRATASE DOMAIN-CONTAINING PROTEIN"/>
    <property type="match status" value="1"/>
</dbReference>
<name>A0ABU2ZPW2_9ALTE</name>
<dbReference type="CDD" id="cd03450">
    <property type="entry name" value="NodN"/>
    <property type="match status" value="1"/>
</dbReference>
<dbReference type="InterPro" id="IPR002539">
    <property type="entry name" value="MaoC-like_dom"/>
</dbReference>
<accession>A0ABU2ZPW2</accession>
<dbReference type="Gene3D" id="3.10.129.10">
    <property type="entry name" value="Hotdog Thioesterase"/>
    <property type="match status" value="1"/>
</dbReference>
<protein>
    <submittedName>
        <fullName evidence="2">MaoC family dehydratase</fullName>
    </submittedName>
</protein>
<dbReference type="Proteomes" id="UP001253545">
    <property type="component" value="Unassembled WGS sequence"/>
</dbReference>
<dbReference type="RefSeq" id="WP_311367568.1">
    <property type="nucleotide sequence ID" value="NZ_JAVRHX010000001.1"/>
</dbReference>
<dbReference type="InterPro" id="IPR029069">
    <property type="entry name" value="HotDog_dom_sf"/>
</dbReference>
<reference evidence="2 3" key="1">
    <citation type="submission" date="2023-09" db="EMBL/GenBank/DDBJ databases">
        <authorList>
            <person name="Rey-Velasco X."/>
        </authorList>
    </citation>
    <scope>NUCLEOTIDE SEQUENCE [LARGE SCALE GENOMIC DNA]</scope>
    <source>
        <strain evidence="2 3">P117</strain>
    </source>
</reference>
<evidence type="ECO:0000313" key="2">
    <source>
        <dbReference type="EMBL" id="MDT0594083.1"/>
    </source>
</evidence>
<evidence type="ECO:0000313" key="3">
    <source>
        <dbReference type="Proteomes" id="UP001253545"/>
    </source>
</evidence>
<dbReference type="SUPFAM" id="SSF54637">
    <property type="entry name" value="Thioesterase/thiol ester dehydrase-isomerase"/>
    <property type="match status" value="1"/>
</dbReference>
<sequence>MKIDQLTIGVRLENEQFFTVTQEQINQFAEATGDHQWIHLDAERCAQFSPYKSTIAHGFLTVSLMPKMFAECLEIDESKTTMINYGMDQLRFIEAVRVNDEIKYSFTLENIEKKPHGDLYKFNGQVLIKGREKPALIGVFLSLILR</sequence>
<organism evidence="2 3">
    <name type="scientific">Glaciecola petra</name>
    <dbReference type="NCBI Taxonomy" id="3075602"/>
    <lineage>
        <taxon>Bacteria</taxon>
        <taxon>Pseudomonadati</taxon>
        <taxon>Pseudomonadota</taxon>
        <taxon>Gammaproteobacteria</taxon>
        <taxon>Alteromonadales</taxon>
        <taxon>Alteromonadaceae</taxon>
        <taxon>Glaciecola</taxon>
    </lineage>
</organism>
<dbReference type="EMBL" id="JAVRHX010000001">
    <property type="protein sequence ID" value="MDT0594083.1"/>
    <property type="molecule type" value="Genomic_DNA"/>
</dbReference>
<gene>
    <name evidence="2" type="ORF">RM552_04420</name>
</gene>
<dbReference type="PANTHER" id="PTHR42993">
    <property type="entry name" value="MAOC-LIKE DEHYDRATASE DOMAIN-CONTAINING PROTEIN"/>
    <property type="match status" value="1"/>
</dbReference>
<dbReference type="InterPro" id="IPR039375">
    <property type="entry name" value="NodN-like"/>
</dbReference>
<dbReference type="Pfam" id="PF01575">
    <property type="entry name" value="MaoC_dehydratas"/>
    <property type="match status" value="1"/>
</dbReference>
<proteinExistence type="predicted"/>
<evidence type="ECO:0000259" key="1">
    <source>
        <dbReference type="Pfam" id="PF01575"/>
    </source>
</evidence>
<comment type="caution">
    <text evidence="2">The sequence shown here is derived from an EMBL/GenBank/DDBJ whole genome shotgun (WGS) entry which is preliminary data.</text>
</comment>
<keyword evidence="3" id="KW-1185">Reference proteome</keyword>
<feature type="domain" description="MaoC-like" evidence="1">
    <location>
        <begin position="8"/>
        <end position="113"/>
    </location>
</feature>